<dbReference type="Gene3D" id="3.40.50.1240">
    <property type="entry name" value="Phosphoglycerate mutase-like"/>
    <property type="match status" value="1"/>
</dbReference>
<evidence type="ECO:0000313" key="1">
    <source>
        <dbReference type="EMBL" id="MDT0417575.1"/>
    </source>
</evidence>
<dbReference type="AlphaFoldDB" id="A0ABD5E8J6"/>
<dbReference type="SMART" id="SM00855">
    <property type="entry name" value="PGAM"/>
    <property type="match status" value="1"/>
</dbReference>
<dbReference type="SUPFAM" id="SSF53254">
    <property type="entry name" value="Phosphoglycerate mutase-like"/>
    <property type="match status" value="1"/>
</dbReference>
<dbReference type="RefSeq" id="WP_311677283.1">
    <property type="nucleotide sequence ID" value="NZ_JAVRER010000029.1"/>
</dbReference>
<dbReference type="InterPro" id="IPR029033">
    <property type="entry name" value="His_PPase_superfam"/>
</dbReference>
<protein>
    <submittedName>
        <fullName evidence="1">Histidine phosphatase family protein</fullName>
    </submittedName>
</protein>
<comment type="caution">
    <text evidence="1">The sequence shown here is derived from an EMBL/GenBank/DDBJ whole genome shotgun (WGS) entry which is preliminary data.</text>
</comment>
<dbReference type="Proteomes" id="UP001183607">
    <property type="component" value="Unassembled WGS sequence"/>
</dbReference>
<organism evidence="1 2">
    <name type="scientific">Streptomyces evansiae</name>
    <dbReference type="NCBI Taxonomy" id="3075535"/>
    <lineage>
        <taxon>Bacteria</taxon>
        <taxon>Bacillati</taxon>
        <taxon>Actinomycetota</taxon>
        <taxon>Actinomycetes</taxon>
        <taxon>Kitasatosporales</taxon>
        <taxon>Streptomycetaceae</taxon>
        <taxon>Streptomyces</taxon>
    </lineage>
</organism>
<dbReference type="EMBL" id="JAVRER010000029">
    <property type="protein sequence ID" value="MDT0417575.1"/>
    <property type="molecule type" value="Genomic_DNA"/>
</dbReference>
<evidence type="ECO:0000313" key="2">
    <source>
        <dbReference type="Proteomes" id="UP001183607"/>
    </source>
</evidence>
<proteinExistence type="predicted"/>
<dbReference type="InterPro" id="IPR013078">
    <property type="entry name" value="His_Pase_superF_clade-1"/>
</dbReference>
<dbReference type="Pfam" id="PF00300">
    <property type="entry name" value="His_Phos_1"/>
    <property type="match status" value="1"/>
</dbReference>
<reference evidence="2" key="1">
    <citation type="submission" date="2023-07" db="EMBL/GenBank/DDBJ databases">
        <title>30 novel species of actinomycetes from the DSMZ collection.</title>
        <authorList>
            <person name="Nouioui I."/>
        </authorList>
    </citation>
    <scope>NUCLEOTIDE SEQUENCE [LARGE SCALE GENOMIC DNA]</scope>
    <source>
        <strain evidence="2">DSM 41982</strain>
    </source>
</reference>
<gene>
    <name evidence="1" type="ORF">RM574_19000</name>
</gene>
<accession>A0ABD5E8J6</accession>
<name>A0ABD5E8J6_9ACTN</name>
<sequence>MTIRVILVSAAESEASRTAAFDDGTPLTERGRAAADRLRANGVLPTEENVRAQARRAPSPRCHETATLLGHPGALAAPALAGQDPGSWRGRPLDAVAAAEPAALSAWLSDPSARPGVDGEPLTALVRRVGTHLDHLAGTVTGPLPLFVEPDTVRAALVHALGLPLPVYWRLDVRPLAVTTLVGHGGRWNLVLS</sequence>